<accession>A0A2J0SMP9</accession>
<dbReference type="AlphaFoldDB" id="A0A2J0SMP9"/>
<dbReference type="Proteomes" id="UP000822271">
    <property type="component" value="Unassembled WGS sequence"/>
</dbReference>
<sequence length="233" mass="26919">MDLCLNRIRLRPLIVAFLQSFEWSRKPGIAIVPGMMTPYPTSVLPALRPVSRRHLLQLQVAPVTLRPFQRTDLPSWRLFDDRRRRGRHLQPGIDEEARFLAHMHRSRLEQDNDQLMLGVFDDEHGTVLDQLHVRLHSLHSRCAELLSLQHWHPHTDATLRALCPFLFEDVGLHRLFVMLPPDCGAPFAHALRARGFEQEGVLRDQHLGPEGWQDRQLLALTAPIWRSHQLAAG</sequence>
<dbReference type="EMBL" id="RAUE01000020">
    <property type="protein sequence ID" value="MBA0311766.1"/>
    <property type="molecule type" value="Genomic_DNA"/>
</dbReference>
<dbReference type="InterPro" id="IPR016181">
    <property type="entry name" value="Acyl_CoA_acyltransferase"/>
</dbReference>
<evidence type="ECO:0000313" key="2">
    <source>
        <dbReference type="Proteomes" id="UP000822271"/>
    </source>
</evidence>
<protein>
    <submittedName>
        <fullName evidence="1">GNAT family N-acetyltransferase</fullName>
    </submittedName>
</protein>
<comment type="caution">
    <text evidence="1">The sequence shown here is derived from an EMBL/GenBank/DDBJ whole genome shotgun (WGS) entry which is preliminary data.</text>
</comment>
<name>A0A2J0SMP9_STEMA</name>
<dbReference type="OrthoDB" id="9801669at2"/>
<proteinExistence type="predicted"/>
<reference evidence="1" key="2">
    <citation type="journal article" date="2020" name="Front. Microbiol.">
        <title>Genetic Variants of the DSF Quorum Sensing System in Stenotrophomonas maltophilia Influence Virulence and Resistance Phenotypes Among Genotypically Diverse Clinical Isolates.</title>
        <authorList>
            <person name="Yero D."/>
            <person name="Huedo P."/>
            <person name="Conchillo-Sole O."/>
            <person name="Martinez-Servat S."/>
            <person name="Mamat U."/>
            <person name="Coves X."/>
            <person name="Llanas F."/>
            <person name="Roca I."/>
            <person name="Vila J."/>
            <person name="Schaible U.E."/>
            <person name="Daura X."/>
            <person name="Gibert I."/>
        </authorList>
    </citation>
    <scope>NUCLEOTIDE SEQUENCE</scope>
    <source>
        <strain evidence="1">OG156</strain>
    </source>
</reference>
<gene>
    <name evidence="1" type="ORF">D7Y33_12250</name>
</gene>
<dbReference type="SUPFAM" id="SSF55729">
    <property type="entry name" value="Acyl-CoA N-acyltransferases (Nat)"/>
    <property type="match status" value="1"/>
</dbReference>
<dbReference type="Gene3D" id="3.40.630.30">
    <property type="match status" value="1"/>
</dbReference>
<evidence type="ECO:0000313" key="1">
    <source>
        <dbReference type="EMBL" id="MBA0311766.1"/>
    </source>
</evidence>
<organism evidence="1 2">
    <name type="scientific">Stenotrophomonas maltophilia</name>
    <name type="common">Pseudomonas maltophilia</name>
    <name type="synonym">Xanthomonas maltophilia</name>
    <dbReference type="NCBI Taxonomy" id="40324"/>
    <lineage>
        <taxon>Bacteria</taxon>
        <taxon>Pseudomonadati</taxon>
        <taxon>Pseudomonadota</taxon>
        <taxon>Gammaproteobacteria</taxon>
        <taxon>Lysobacterales</taxon>
        <taxon>Lysobacteraceae</taxon>
        <taxon>Stenotrophomonas</taxon>
        <taxon>Stenotrophomonas maltophilia group</taxon>
    </lineage>
</organism>
<reference evidence="1" key="1">
    <citation type="submission" date="2018-09" db="EMBL/GenBank/DDBJ databases">
        <authorList>
            <person name="Groschel M."/>
            <person name="Kohl T."/>
            <person name="Conchillo-Sole O."/>
            <person name="Mamat U."/>
            <person name="Yero D."/>
            <person name="Niemann S."/>
            <person name="Daura X."/>
            <person name="Gibert I."/>
        </authorList>
    </citation>
    <scope>NUCLEOTIDE SEQUENCE</scope>
    <source>
        <strain evidence="1">OG156</strain>
    </source>
</reference>